<organism evidence="1 2">
    <name type="scientific">Galleria mellonella</name>
    <name type="common">Greater wax moth</name>
    <dbReference type="NCBI Taxonomy" id="7137"/>
    <lineage>
        <taxon>Eukaryota</taxon>
        <taxon>Metazoa</taxon>
        <taxon>Ecdysozoa</taxon>
        <taxon>Arthropoda</taxon>
        <taxon>Hexapoda</taxon>
        <taxon>Insecta</taxon>
        <taxon>Pterygota</taxon>
        <taxon>Neoptera</taxon>
        <taxon>Endopterygota</taxon>
        <taxon>Lepidoptera</taxon>
        <taxon>Glossata</taxon>
        <taxon>Ditrysia</taxon>
        <taxon>Pyraloidea</taxon>
        <taxon>Pyralidae</taxon>
        <taxon>Galleriinae</taxon>
        <taxon>Galleria</taxon>
    </lineage>
</organism>
<evidence type="ECO:0000313" key="2">
    <source>
        <dbReference type="RefSeq" id="XP_052754972.1"/>
    </source>
</evidence>
<keyword evidence="1" id="KW-1185">Reference proteome</keyword>
<accession>A0ABM3MUD5</accession>
<dbReference type="Proteomes" id="UP001652740">
    <property type="component" value="Unplaced"/>
</dbReference>
<proteinExistence type="predicted"/>
<protein>
    <submittedName>
        <fullName evidence="2">Uncharacterized protein LOC128201583</fullName>
    </submittedName>
</protein>
<dbReference type="GeneID" id="128201583"/>
<gene>
    <name evidence="2" type="primary">LOC128201583</name>
</gene>
<name>A0ABM3MUD5_GALME</name>
<reference evidence="2" key="1">
    <citation type="submission" date="2025-08" db="UniProtKB">
        <authorList>
            <consortium name="RefSeq"/>
        </authorList>
    </citation>
    <scope>IDENTIFICATION</scope>
    <source>
        <tissue evidence="2">Whole larvae</tissue>
    </source>
</reference>
<sequence length="100" mass="11376">MQYIIVTQLETTGLVSCKIQGLSDADRRRLEQDLTQAGFIYVIKDNFMEIDIQAIQVLNLLTKNHFNYRIIGQSMVIEESSIGGRIIKVEKMAWTLGKGN</sequence>
<evidence type="ECO:0000313" key="1">
    <source>
        <dbReference type="Proteomes" id="UP001652740"/>
    </source>
</evidence>
<dbReference type="RefSeq" id="XP_052754972.1">
    <property type="nucleotide sequence ID" value="XM_052899012.1"/>
</dbReference>